<reference evidence="2" key="1">
    <citation type="submission" date="2021-12" db="EMBL/GenBank/DDBJ databases">
        <authorList>
            <person name="King R."/>
        </authorList>
    </citation>
    <scope>NUCLEOTIDE SEQUENCE</scope>
</reference>
<name>A0A9P0A7W6_BEMTA</name>
<feature type="transmembrane region" description="Helical" evidence="1">
    <location>
        <begin position="40"/>
        <end position="57"/>
    </location>
</feature>
<gene>
    <name evidence="2" type="ORF">BEMITA_LOCUS5199</name>
</gene>
<dbReference type="KEGG" id="btab:109030784"/>
<sequence length="143" mass="15017">MESVGLYKSAHIRTKSINRFCVSDLLTATIHSQPKTTMKFQVTFVFAVVAVFSVFGQESAEQVRDKRAIFFSDAAYGYAPAAYAPAAYAPAAYATYAAAPAAYVAAAPAAYVAAAPAAVPVAAPHTKVVHSAPGSYAEYHSFA</sequence>
<keyword evidence="3" id="KW-1185">Reference proteome</keyword>
<dbReference type="AlphaFoldDB" id="A0A9P0A7W6"/>
<proteinExistence type="predicted"/>
<accession>A0A9P0A7W6</accession>
<evidence type="ECO:0000313" key="3">
    <source>
        <dbReference type="Proteomes" id="UP001152759"/>
    </source>
</evidence>
<keyword evidence="1" id="KW-0812">Transmembrane</keyword>
<keyword evidence="1" id="KW-1133">Transmembrane helix</keyword>
<keyword evidence="1" id="KW-0472">Membrane</keyword>
<evidence type="ECO:0000313" key="2">
    <source>
        <dbReference type="EMBL" id="CAH0386034.1"/>
    </source>
</evidence>
<evidence type="ECO:0000256" key="1">
    <source>
        <dbReference type="SAM" id="Phobius"/>
    </source>
</evidence>
<protein>
    <submittedName>
        <fullName evidence="2">Uncharacterized protein</fullName>
    </submittedName>
</protein>
<dbReference type="Proteomes" id="UP001152759">
    <property type="component" value="Chromosome 3"/>
</dbReference>
<dbReference type="EMBL" id="OU963864">
    <property type="protein sequence ID" value="CAH0386034.1"/>
    <property type="molecule type" value="Genomic_DNA"/>
</dbReference>
<organism evidence="2 3">
    <name type="scientific">Bemisia tabaci</name>
    <name type="common">Sweetpotato whitefly</name>
    <name type="synonym">Aleurodes tabaci</name>
    <dbReference type="NCBI Taxonomy" id="7038"/>
    <lineage>
        <taxon>Eukaryota</taxon>
        <taxon>Metazoa</taxon>
        <taxon>Ecdysozoa</taxon>
        <taxon>Arthropoda</taxon>
        <taxon>Hexapoda</taxon>
        <taxon>Insecta</taxon>
        <taxon>Pterygota</taxon>
        <taxon>Neoptera</taxon>
        <taxon>Paraneoptera</taxon>
        <taxon>Hemiptera</taxon>
        <taxon>Sternorrhyncha</taxon>
        <taxon>Aleyrodoidea</taxon>
        <taxon>Aleyrodidae</taxon>
        <taxon>Aleyrodinae</taxon>
        <taxon>Bemisia</taxon>
    </lineage>
</organism>